<dbReference type="PANTHER" id="PTHR43357:SF3">
    <property type="entry name" value="FE(3+)-TRANSPORT SYSTEM PERMEASE PROTEIN FBPB 2"/>
    <property type="match status" value="1"/>
</dbReference>
<feature type="transmembrane region" description="Helical" evidence="8">
    <location>
        <begin position="7"/>
        <end position="28"/>
    </location>
</feature>
<feature type="domain" description="ABC transmembrane type-1" evidence="9">
    <location>
        <begin position="51"/>
        <end position="246"/>
    </location>
</feature>
<dbReference type="Pfam" id="PF00528">
    <property type="entry name" value="BPD_transp_1"/>
    <property type="match status" value="2"/>
</dbReference>
<keyword evidence="5 8" id="KW-0812">Transmembrane</keyword>
<evidence type="ECO:0000256" key="4">
    <source>
        <dbReference type="ARBA" id="ARBA00022519"/>
    </source>
</evidence>
<protein>
    <submittedName>
        <fullName evidence="10">Iron(III) transport system permease protein</fullName>
    </submittedName>
</protein>
<dbReference type="Gene3D" id="1.10.3720.10">
    <property type="entry name" value="MetI-like"/>
    <property type="match status" value="2"/>
</dbReference>
<evidence type="ECO:0000259" key="9">
    <source>
        <dbReference type="PROSITE" id="PS50928"/>
    </source>
</evidence>
<dbReference type="CDD" id="cd06261">
    <property type="entry name" value="TM_PBP2"/>
    <property type="match status" value="2"/>
</dbReference>
<evidence type="ECO:0000256" key="8">
    <source>
        <dbReference type="RuleBase" id="RU363032"/>
    </source>
</evidence>
<reference evidence="10 11" key="1">
    <citation type="submission" date="2020-08" db="EMBL/GenBank/DDBJ databases">
        <title>Genomic Encyclopedia of Type Strains, Phase IV (KMG-IV): sequencing the most valuable type-strain genomes for metagenomic binning, comparative biology and taxonomic classification.</title>
        <authorList>
            <person name="Goeker M."/>
        </authorList>
    </citation>
    <scope>NUCLEOTIDE SEQUENCE [LARGE SCALE GENOMIC DNA]</scope>
    <source>
        <strain evidence="10 11">DSM 15757</strain>
    </source>
</reference>
<name>A0ABR6P1N3_9DEIN</name>
<dbReference type="EMBL" id="JACHEZ010000004">
    <property type="protein sequence ID" value="MBB6029911.1"/>
    <property type="molecule type" value="Genomic_DNA"/>
</dbReference>
<evidence type="ECO:0000256" key="7">
    <source>
        <dbReference type="ARBA" id="ARBA00023136"/>
    </source>
</evidence>
<keyword evidence="4" id="KW-0997">Cell inner membrane</keyword>
<keyword evidence="3" id="KW-1003">Cell membrane</keyword>
<feature type="transmembrane region" description="Helical" evidence="8">
    <location>
        <begin position="86"/>
        <end position="107"/>
    </location>
</feature>
<feature type="transmembrane region" description="Helical" evidence="8">
    <location>
        <begin position="127"/>
        <end position="146"/>
    </location>
</feature>
<sequence>MKRAPFYLLLPGFVTLAAVGVPLAYLVLRALEADPQTLAGVVFRPRNFALLASTLQLTVGVLVVALLLALPLAWLTTRTDLPAGRLASLIGVLPLAVPGYVTAYALLSLGGPYGLGARVLGVPLPHLNGYLGALIALSLYTYPYFYMNLRSAFLRLDPALEEAARALGHPPLSVFRRVVLPQLVPAFTAGGLLVALHVFADFGVVSLMRYPTFSYAIYLQYSTAYDRVGAAWLALWLLTLTATLLFFEARVARDAAARTQKRPPPKLRLGRLRPLAQAYLVGLYTLSVGLPLSALLYWARAGFARIERADLLEALARSVLASAPAAVFALALALPLAYLGVRYARGAARTLERAAYLGYAVPPLVLALALVFFTLKAVPWLYQTLFVLVYAYTFHFLAEALSPLRAALSQVPAAVEEAARALGSRTPAVFVRILLPLLRPGLASGGILVFLSTLKELPLTLLLAPIGYDTLAINVWSYTQEAMFAEAAPYALTLLAGGAVFAGLLLGSEGGRR</sequence>
<dbReference type="PANTHER" id="PTHR43357">
    <property type="entry name" value="INNER MEMBRANE ABC TRANSPORTER PERMEASE PROTEIN YDCV"/>
    <property type="match status" value="1"/>
</dbReference>
<evidence type="ECO:0000256" key="1">
    <source>
        <dbReference type="ARBA" id="ARBA00004429"/>
    </source>
</evidence>
<evidence type="ECO:0000256" key="3">
    <source>
        <dbReference type="ARBA" id="ARBA00022475"/>
    </source>
</evidence>
<accession>A0ABR6P1N3</accession>
<evidence type="ECO:0000256" key="5">
    <source>
        <dbReference type="ARBA" id="ARBA00022692"/>
    </source>
</evidence>
<feature type="transmembrane region" description="Helical" evidence="8">
    <location>
        <begin position="429"/>
        <end position="451"/>
    </location>
</feature>
<comment type="caution">
    <text evidence="10">The sequence shown here is derived from an EMBL/GenBank/DDBJ whole genome shotgun (WGS) entry which is preliminary data.</text>
</comment>
<keyword evidence="6 8" id="KW-1133">Transmembrane helix</keyword>
<dbReference type="PROSITE" id="PS50928">
    <property type="entry name" value="ABC_TM1"/>
    <property type="match status" value="2"/>
</dbReference>
<feature type="transmembrane region" description="Helical" evidence="8">
    <location>
        <begin position="183"/>
        <end position="208"/>
    </location>
</feature>
<feature type="transmembrane region" description="Helical" evidence="8">
    <location>
        <begin position="487"/>
        <end position="507"/>
    </location>
</feature>
<feature type="transmembrane region" description="Helical" evidence="8">
    <location>
        <begin position="278"/>
        <end position="299"/>
    </location>
</feature>
<keyword evidence="2 8" id="KW-0813">Transport</keyword>
<evidence type="ECO:0000313" key="11">
    <source>
        <dbReference type="Proteomes" id="UP000587579"/>
    </source>
</evidence>
<comment type="subcellular location">
    <subcellularLocation>
        <location evidence="1">Cell inner membrane</location>
        <topology evidence="1">Multi-pass membrane protein</topology>
    </subcellularLocation>
    <subcellularLocation>
        <location evidence="8">Cell membrane</location>
        <topology evidence="8">Multi-pass membrane protein</topology>
    </subcellularLocation>
</comment>
<proteinExistence type="inferred from homology"/>
<evidence type="ECO:0000256" key="2">
    <source>
        <dbReference type="ARBA" id="ARBA00022448"/>
    </source>
</evidence>
<keyword evidence="7 8" id="KW-0472">Membrane</keyword>
<feature type="transmembrane region" description="Helical" evidence="8">
    <location>
        <begin position="48"/>
        <end position="74"/>
    </location>
</feature>
<feature type="domain" description="ABC transmembrane type-1" evidence="9">
    <location>
        <begin position="315"/>
        <end position="505"/>
    </location>
</feature>
<feature type="transmembrane region" description="Helical" evidence="8">
    <location>
        <begin position="228"/>
        <end position="247"/>
    </location>
</feature>
<feature type="transmembrane region" description="Helical" evidence="8">
    <location>
        <begin position="380"/>
        <end position="398"/>
    </location>
</feature>
<feature type="transmembrane region" description="Helical" evidence="8">
    <location>
        <begin position="353"/>
        <end position="374"/>
    </location>
</feature>
<evidence type="ECO:0000313" key="10">
    <source>
        <dbReference type="EMBL" id="MBB6029911.1"/>
    </source>
</evidence>
<organism evidence="10 11">
    <name type="scientific">Oceanithermus desulfurans</name>
    <dbReference type="NCBI Taxonomy" id="227924"/>
    <lineage>
        <taxon>Bacteria</taxon>
        <taxon>Thermotogati</taxon>
        <taxon>Deinococcota</taxon>
        <taxon>Deinococci</taxon>
        <taxon>Thermales</taxon>
        <taxon>Thermaceae</taxon>
        <taxon>Oceanithermus</taxon>
    </lineage>
</organism>
<comment type="similarity">
    <text evidence="8">Belongs to the binding-protein-dependent transport system permease family.</text>
</comment>
<keyword evidence="11" id="KW-1185">Reference proteome</keyword>
<dbReference type="InterPro" id="IPR000515">
    <property type="entry name" value="MetI-like"/>
</dbReference>
<dbReference type="Proteomes" id="UP000587579">
    <property type="component" value="Unassembled WGS sequence"/>
</dbReference>
<dbReference type="RefSeq" id="WP_183677667.1">
    <property type="nucleotide sequence ID" value="NZ_JACHEZ010000004.1"/>
</dbReference>
<dbReference type="InterPro" id="IPR035906">
    <property type="entry name" value="MetI-like_sf"/>
</dbReference>
<gene>
    <name evidence="10" type="ORF">HNQ05_001280</name>
</gene>
<evidence type="ECO:0000256" key="6">
    <source>
        <dbReference type="ARBA" id="ARBA00022989"/>
    </source>
</evidence>
<dbReference type="SUPFAM" id="SSF161098">
    <property type="entry name" value="MetI-like"/>
    <property type="match status" value="2"/>
</dbReference>
<feature type="transmembrane region" description="Helical" evidence="8">
    <location>
        <begin position="319"/>
        <end position="341"/>
    </location>
</feature>